<dbReference type="GeneID" id="70190847"/>
<protein>
    <submittedName>
        <fullName evidence="2">Uncharacterized protein</fullName>
    </submittedName>
</protein>
<organism evidence="2 3">
    <name type="scientific">Microdochium trichocladiopsis</name>
    <dbReference type="NCBI Taxonomy" id="1682393"/>
    <lineage>
        <taxon>Eukaryota</taxon>
        <taxon>Fungi</taxon>
        <taxon>Dikarya</taxon>
        <taxon>Ascomycota</taxon>
        <taxon>Pezizomycotina</taxon>
        <taxon>Sordariomycetes</taxon>
        <taxon>Xylariomycetidae</taxon>
        <taxon>Xylariales</taxon>
        <taxon>Microdochiaceae</taxon>
        <taxon>Microdochium</taxon>
    </lineage>
</organism>
<name>A0A9P8XTV8_9PEZI</name>
<accession>A0A9P8XTV8</accession>
<evidence type="ECO:0000313" key="3">
    <source>
        <dbReference type="Proteomes" id="UP000756346"/>
    </source>
</evidence>
<dbReference type="Proteomes" id="UP000756346">
    <property type="component" value="Unassembled WGS sequence"/>
</dbReference>
<comment type="caution">
    <text evidence="2">The sequence shown here is derived from an EMBL/GenBank/DDBJ whole genome shotgun (WGS) entry which is preliminary data.</text>
</comment>
<proteinExistence type="predicted"/>
<evidence type="ECO:0000313" key="2">
    <source>
        <dbReference type="EMBL" id="KAH7014254.1"/>
    </source>
</evidence>
<gene>
    <name evidence="2" type="ORF">B0I36DRAFT_389208</name>
</gene>
<feature type="region of interest" description="Disordered" evidence="1">
    <location>
        <begin position="209"/>
        <end position="228"/>
    </location>
</feature>
<dbReference type="RefSeq" id="XP_046005221.1">
    <property type="nucleotide sequence ID" value="XM_046161301.1"/>
</dbReference>
<sequence length="228" mass="23616">MALVAYAVAATDRSSVLTQAPLITTAPELRAADASIIGYYPFPDDRTGPSWGTASCPSGYTFATADDGYGACCNSPDCIYATACAGADFFGPGGAGGTCGKGNTCISYTVKWATDSPTTAFWLGCSVPPNPSVPETLYRSTWQLSTSTSTRTSPRPTTTSPFDAGDDDDDDDFTLPPGFTMPTIPPPPTGLPVDWTLTDFSLNFPGQTGGPFLGDDGPINGSVGVERC</sequence>
<evidence type="ECO:0000256" key="1">
    <source>
        <dbReference type="SAM" id="MobiDB-lite"/>
    </source>
</evidence>
<feature type="compositionally biased region" description="Acidic residues" evidence="1">
    <location>
        <begin position="164"/>
        <end position="173"/>
    </location>
</feature>
<dbReference type="AlphaFoldDB" id="A0A9P8XTV8"/>
<keyword evidence="3" id="KW-1185">Reference proteome</keyword>
<feature type="region of interest" description="Disordered" evidence="1">
    <location>
        <begin position="144"/>
        <end position="175"/>
    </location>
</feature>
<reference evidence="2" key="1">
    <citation type="journal article" date="2021" name="Nat. Commun.">
        <title>Genetic determinants of endophytism in the Arabidopsis root mycobiome.</title>
        <authorList>
            <person name="Mesny F."/>
            <person name="Miyauchi S."/>
            <person name="Thiergart T."/>
            <person name="Pickel B."/>
            <person name="Atanasova L."/>
            <person name="Karlsson M."/>
            <person name="Huettel B."/>
            <person name="Barry K.W."/>
            <person name="Haridas S."/>
            <person name="Chen C."/>
            <person name="Bauer D."/>
            <person name="Andreopoulos W."/>
            <person name="Pangilinan J."/>
            <person name="LaButti K."/>
            <person name="Riley R."/>
            <person name="Lipzen A."/>
            <person name="Clum A."/>
            <person name="Drula E."/>
            <person name="Henrissat B."/>
            <person name="Kohler A."/>
            <person name="Grigoriev I.V."/>
            <person name="Martin F.M."/>
            <person name="Hacquard S."/>
        </authorList>
    </citation>
    <scope>NUCLEOTIDE SEQUENCE</scope>
    <source>
        <strain evidence="2">MPI-CAGE-CH-0230</strain>
    </source>
</reference>
<dbReference type="OrthoDB" id="10561351at2759"/>
<feature type="compositionally biased region" description="Low complexity" evidence="1">
    <location>
        <begin position="145"/>
        <end position="161"/>
    </location>
</feature>
<dbReference type="EMBL" id="JAGTJQ010000013">
    <property type="protein sequence ID" value="KAH7014254.1"/>
    <property type="molecule type" value="Genomic_DNA"/>
</dbReference>